<dbReference type="Proteomes" id="UP000253941">
    <property type="component" value="Unassembled WGS sequence"/>
</dbReference>
<dbReference type="EMBL" id="QPMH01000017">
    <property type="protein sequence ID" value="RDD60941.1"/>
    <property type="molecule type" value="Genomic_DNA"/>
</dbReference>
<dbReference type="InterPro" id="IPR058575">
    <property type="entry name" value="NTP_transf_8_dom"/>
</dbReference>
<dbReference type="RefSeq" id="WP_114583080.1">
    <property type="nucleotide sequence ID" value="NZ_QPMH01000017.1"/>
</dbReference>
<keyword evidence="3" id="KW-1185">Reference proteome</keyword>
<evidence type="ECO:0000259" key="1">
    <source>
        <dbReference type="Pfam" id="PF12281"/>
    </source>
</evidence>
<organism evidence="2 3">
    <name type="scientific">Ferruginivarius sediminum</name>
    <dbReference type="NCBI Taxonomy" id="2661937"/>
    <lineage>
        <taxon>Bacteria</taxon>
        <taxon>Pseudomonadati</taxon>
        <taxon>Pseudomonadota</taxon>
        <taxon>Alphaproteobacteria</taxon>
        <taxon>Rhodospirillales</taxon>
        <taxon>Rhodospirillaceae</taxon>
        <taxon>Ferruginivarius</taxon>
    </lineage>
</organism>
<reference evidence="2 3" key="1">
    <citation type="submission" date="2018-07" db="EMBL/GenBank/DDBJ databases">
        <title>Venubactetium sediminum gen. nov., sp. nov., isolated from a marine solar saltern.</title>
        <authorList>
            <person name="Wang S."/>
        </authorList>
    </citation>
    <scope>NUCLEOTIDE SEQUENCE [LARGE SCALE GENOMIC DNA]</scope>
    <source>
        <strain evidence="2 3">WD2A32</strain>
    </source>
</reference>
<dbReference type="InterPro" id="IPR022550">
    <property type="entry name" value="NTP_transf_8"/>
</dbReference>
<comment type="caution">
    <text evidence="2">The sequence shown here is derived from an EMBL/GenBank/DDBJ whole genome shotgun (WGS) entry which is preliminary data.</text>
</comment>
<dbReference type="Pfam" id="PF12281">
    <property type="entry name" value="NTP_transf_8"/>
    <property type="match status" value="1"/>
</dbReference>
<evidence type="ECO:0000313" key="3">
    <source>
        <dbReference type="Proteomes" id="UP000253941"/>
    </source>
</evidence>
<name>A0A369T6J0_9PROT</name>
<proteinExistence type="predicted"/>
<accession>A0A369T6J0</accession>
<gene>
    <name evidence="2" type="ORF">DRB17_15235</name>
</gene>
<evidence type="ECO:0000313" key="2">
    <source>
        <dbReference type="EMBL" id="RDD60941.1"/>
    </source>
</evidence>
<feature type="domain" description="Nucleotidyltransferase-like" evidence="1">
    <location>
        <begin position="107"/>
        <end position="318"/>
    </location>
</feature>
<dbReference type="PIRSF" id="PIRSF031854">
    <property type="entry name" value="UCP031854"/>
    <property type="match status" value="1"/>
</dbReference>
<sequence>MVDYLPVATQTMYADLNERAWRGNLQDLTAGTGGSAYTREVNGRKYWYWRPPSDHGKRPSPRYLGPDTDLVRQRIQELDEHTHNRRERRDMVRALRSARLPYPDKITGDVLAALAEAGAFRLRAVVVGSVAFQCYSGLLGVYIPATLSRTGDVDIAQFHSISLAVEDQIDADAEALLKRVDRRFRAIPDPFDSRRTLRYALESGKAEIYSVDVLSPLRGPERGSLTQLRALRTDGQLIRFLDYLMYQEQNAVILHGAGIPINVPAPEKYALHKLLVAQMRHAIPRSQVKARKDLDQAAALIEILAEMRPEDLADSWSDLRERGPSWRGKADRSLRLLPEKARQALEGAIKGS</sequence>
<dbReference type="AlphaFoldDB" id="A0A369T6J0"/>
<protein>
    <recommendedName>
        <fullName evidence="1">Nucleotidyltransferase-like domain-containing protein</fullName>
    </recommendedName>
</protein>